<dbReference type="InterPro" id="IPR002052">
    <property type="entry name" value="DNA_methylase_N6_adenine_CS"/>
</dbReference>
<dbReference type="GO" id="GO:0032259">
    <property type="term" value="P:methylation"/>
    <property type="evidence" value="ECO:0007669"/>
    <property type="project" value="UniProtKB-KW"/>
</dbReference>
<evidence type="ECO:0000313" key="2">
    <source>
        <dbReference type="Proteomes" id="UP000053467"/>
    </source>
</evidence>
<dbReference type="GO" id="GO:0003676">
    <property type="term" value="F:nucleic acid binding"/>
    <property type="evidence" value="ECO:0007669"/>
    <property type="project" value="InterPro"/>
</dbReference>
<comment type="caution">
    <text evidence="1">The sequence shown here is derived from an EMBL/GenBank/DDBJ whole genome shotgun (WGS) entry which is preliminary data.</text>
</comment>
<dbReference type="EMBL" id="LGGX01000008">
    <property type="protein sequence ID" value="KUK87095.1"/>
    <property type="molecule type" value="Genomic_DNA"/>
</dbReference>
<evidence type="ECO:0000313" key="1">
    <source>
        <dbReference type="EMBL" id="KUK87095.1"/>
    </source>
</evidence>
<organism evidence="1 2">
    <name type="scientific">candidate division TA06 bacterium 34_109</name>
    <dbReference type="NCBI Taxonomy" id="1635277"/>
    <lineage>
        <taxon>Bacteria</taxon>
        <taxon>Bacteria division TA06</taxon>
    </lineage>
</organism>
<dbReference type="GO" id="GO:0008168">
    <property type="term" value="F:methyltransferase activity"/>
    <property type="evidence" value="ECO:0007669"/>
    <property type="project" value="UniProtKB-KW"/>
</dbReference>
<accession>A0A101I1U5</accession>
<keyword evidence="1" id="KW-0489">Methyltransferase</keyword>
<dbReference type="Proteomes" id="UP000053467">
    <property type="component" value="Unassembled WGS sequence"/>
</dbReference>
<proteinExistence type="predicted"/>
<protein>
    <submittedName>
        <fullName evidence="1">Modification methylase DpnIIB</fullName>
    </submittedName>
</protein>
<dbReference type="AlphaFoldDB" id="A0A101I1U5"/>
<name>A0A101I1U5_UNCT6</name>
<dbReference type="InterPro" id="IPR029063">
    <property type="entry name" value="SAM-dependent_MTases_sf"/>
</dbReference>
<gene>
    <name evidence="1" type="ORF">XE03_1045</name>
</gene>
<keyword evidence="1" id="KW-0808">Transferase</keyword>
<dbReference type="PROSITE" id="PS00092">
    <property type="entry name" value="N6_MTASE"/>
    <property type="match status" value="1"/>
</dbReference>
<sequence>MNEILENFPKKNCVLKEKDAGILLYQMDSIKLMDILIEKFPEGVFDMIFADPPYFLSNGGITCYAGKMAKVDKG</sequence>
<dbReference type="SUPFAM" id="SSF53335">
    <property type="entry name" value="S-adenosyl-L-methionine-dependent methyltransferases"/>
    <property type="match status" value="1"/>
</dbReference>
<reference evidence="2" key="1">
    <citation type="journal article" date="2015" name="MBio">
        <title>Genome-Resolved Metagenomic Analysis Reveals Roles for Candidate Phyla and Other Microbial Community Members in Biogeochemical Transformations in Oil Reservoirs.</title>
        <authorList>
            <person name="Hu P."/>
            <person name="Tom L."/>
            <person name="Singh A."/>
            <person name="Thomas B.C."/>
            <person name="Baker B.J."/>
            <person name="Piceno Y.M."/>
            <person name="Andersen G.L."/>
            <person name="Banfield J.F."/>
        </authorList>
    </citation>
    <scope>NUCLEOTIDE SEQUENCE [LARGE SCALE GENOMIC DNA]</scope>
</reference>